<dbReference type="EMBL" id="FZQP02004333">
    <property type="protein sequence ID" value="VVC99793.1"/>
    <property type="molecule type" value="Genomic_DNA"/>
</dbReference>
<protein>
    <submittedName>
        <fullName evidence="1">Uncharacterized protein</fullName>
    </submittedName>
</protein>
<evidence type="ECO:0000313" key="2">
    <source>
        <dbReference type="Proteomes" id="UP000324832"/>
    </source>
</evidence>
<dbReference type="AlphaFoldDB" id="A0A5E4QQ94"/>
<evidence type="ECO:0000313" key="1">
    <source>
        <dbReference type="EMBL" id="VVC99793.1"/>
    </source>
</evidence>
<proteinExistence type="predicted"/>
<accession>A0A5E4QQ94</accession>
<gene>
    <name evidence="1" type="ORF">LSINAPIS_LOCUS10583</name>
</gene>
<sequence>MVQDSPCPRTLDCPALLWVSTVRRIHQQTRTLIQALALTAQHFIHL</sequence>
<name>A0A5E4QQ94_9NEOP</name>
<keyword evidence="2" id="KW-1185">Reference proteome</keyword>
<dbReference type="Proteomes" id="UP000324832">
    <property type="component" value="Unassembled WGS sequence"/>
</dbReference>
<organism evidence="1 2">
    <name type="scientific">Leptidea sinapis</name>
    <dbReference type="NCBI Taxonomy" id="189913"/>
    <lineage>
        <taxon>Eukaryota</taxon>
        <taxon>Metazoa</taxon>
        <taxon>Ecdysozoa</taxon>
        <taxon>Arthropoda</taxon>
        <taxon>Hexapoda</taxon>
        <taxon>Insecta</taxon>
        <taxon>Pterygota</taxon>
        <taxon>Neoptera</taxon>
        <taxon>Endopterygota</taxon>
        <taxon>Lepidoptera</taxon>
        <taxon>Glossata</taxon>
        <taxon>Ditrysia</taxon>
        <taxon>Papilionoidea</taxon>
        <taxon>Pieridae</taxon>
        <taxon>Dismorphiinae</taxon>
        <taxon>Leptidea</taxon>
    </lineage>
</organism>
<reference evidence="1 2" key="1">
    <citation type="submission" date="2017-07" db="EMBL/GenBank/DDBJ databases">
        <authorList>
            <person name="Talla V."/>
            <person name="Backstrom N."/>
        </authorList>
    </citation>
    <scope>NUCLEOTIDE SEQUENCE [LARGE SCALE GENOMIC DNA]</scope>
</reference>